<dbReference type="AlphaFoldDB" id="A0A6I8NZC6"/>
<evidence type="ECO:0000256" key="1">
    <source>
        <dbReference type="ARBA" id="ARBA00004514"/>
    </source>
</evidence>
<dbReference type="GO" id="GO:0042981">
    <property type="term" value="P:regulation of apoptotic process"/>
    <property type="evidence" value="ECO:0007669"/>
    <property type="project" value="InterPro"/>
</dbReference>
<dbReference type="Pfam" id="PF17776">
    <property type="entry name" value="NLRC4_HD2"/>
    <property type="match status" value="1"/>
</dbReference>
<dbReference type="InterPro" id="IPR007111">
    <property type="entry name" value="NACHT_NTPase"/>
</dbReference>
<keyword evidence="8" id="KW-0391">Immunity</keyword>
<dbReference type="InParanoid" id="A0A6I8NZC6"/>
<dbReference type="OrthoDB" id="120976at2759"/>
<evidence type="ECO:0000313" key="13">
    <source>
        <dbReference type="Proteomes" id="UP000002279"/>
    </source>
</evidence>
<proteinExistence type="predicted"/>
<dbReference type="Pfam" id="PF05729">
    <property type="entry name" value="NACHT"/>
    <property type="match status" value="1"/>
</dbReference>
<evidence type="ECO:0008006" key="14">
    <source>
        <dbReference type="Google" id="ProtNLM"/>
    </source>
</evidence>
<reference evidence="12" key="2">
    <citation type="submission" date="2025-08" db="UniProtKB">
        <authorList>
            <consortium name="Ensembl"/>
        </authorList>
    </citation>
    <scope>IDENTIFICATION</scope>
    <source>
        <strain evidence="12">Glennie</strain>
    </source>
</reference>
<dbReference type="SUPFAM" id="SSF47986">
    <property type="entry name" value="DEATH domain"/>
    <property type="match status" value="1"/>
</dbReference>
<dbReference type="Pfam" id="PF17779">
    <property type="entry name" value="WHD_NOD2"/>
    <property type="match status" value="1"/>
</dbReference>
<evidence type="ECO:0000256" key="5">
    <source>
        <dbReference type="ARBA" id="ARBA00022737"/>
    </source>
</evidence>
<feature type="domain" description="CARD" evidence="10">
    <location>
        <begin position="17"/>
        <end position="94"/>
    </location>
</feature>
<evidence type="ECO:0000259" key="10">
    <source>
        <dbReference type="PROSITE" id="PS50209"/>
    </source>
</evidence>
<evidence type="ECO:0000256" key="9">
    <source>
        <dbReference type="ARBA" id="ARBA00023198"/>
    </source>
</evidence>
<protein>
    <recommendedName>
        <fullName evidence="14">NLR family pyrin domain containing 13</fullName>
    </recommendedName>
</protein>
<dbReference type="InterPro" id="IPR032675">
    <property type="entry name" value="LRR_dom_sf"/>
</dbReference>
<dbReference type="SUPFAM" id="SSF52047">
    <property type="entry name" value="RNI-like"/>
    <property type="match status" value="1"/>
</dbReference>
<dbReference type="PANTHER" id="PTHR45690:SF11">
    <property type="entry name" value="NACHT, LRR AND PYD DOMAINS-CONTAINING PROTEIN 12"/>
    <property type="match status" value="1"/>
</dbReference>
<keyword evidence="6" id="KW-0547">Nucleotide-binding</keyword>
<evidence type="ECO:0000256" key="7">
    <source>
        <dbReference type="ARBA" id="ARBA00022840"/>
    </source>
</evidence>
<evidence type="ECO:0000256" key="6">
    <source>
        <dbReference type="ARBA" id="ARBA00022741"/>
    </source>
</evidence>
<dbReference type="Bgee" id="ENSOANG00000036784">
    <property type="expression patterns" value="Expressed in heart and 4 other cell types or tissues"/>
</dbReference>
<dbReference type="InterPro" id="IPR041075">
    <property type="entry name" value="NOD1/2_WH"/>
</dbReference>
<dbReference type="GeneID" id="103169082"/>
<evidence type="ECO:0000259" key="11">
    <source>
        <dbReference type="PROSITE" id="PS50837"/>
    </source>
</evidence>
<evidence type="ECO:0000256" key="8">
    <source>
        <dbReference type="ARBA" id="ARBA00022859"/>
    </source>
</evidence>
<organism evidence="12 13">
    <name type="scientific">Ornithorhynchus anatinus</name>
    <name type="common">Duckbill platypus</name>
    <dbReference type="NCBI Taxonomy" id="9258"/>
    <lineage>
        <taxon>Eukaryota</taxon>
        <taxon>Metazoa</taxon>
        <taxon>Chordata</taxon>
        <taxon>Craniata</taxon>
        <taxon>Vertebrata</taxon>
        <taxon>Euteleostomi</taxon>
        <taxon>Mammalia</taxon>
        <taxon>Monotremata</taxon>
        <taxon>Ornithorhynchidae</taxon>
        <taxon>Ornithorhynchus</taxon>
    </lineage>
</organism>
<keyword evidence="13" id="KW-1185">Reference proteome</keyword>
<evidence type="ECO:0000256" key="2">
    <source>
        <dbReference type="ARBA" id="ARBA00022490"/>
    </source>
</evidence>
<evidence type="ECO:0000313" key="12">
    <source>
        <dbReference type="Ensembl" id="ENSOANP00000046141.1"/>
    </source>
</evidence>
<dbReference type="Gene3D" id="3.40.50.300">
    <property type="entry name" value="P-loop containing nucleotide triphosphate hydrolases"/>
    <property type="match status" value="1"/>
</dbReference>
<comment type="subcellular location">
    <subcellularLocation>
        <location evidence="1">Cytoplasm</location>
        <location evidence="1">Cytosol</location>
    </subcellularLocation>
</comment>
<evidence type="ECO:0000256" key="4">
    <source>
        <dbReference type="ARBA" id="ARBA00022614"/>
    </source>
</evidence>
<dbReference type="CDD" id="cd08330">
    <property type="entry name" value="CARD_ASC_NALP1"/>
    <property type="match status" value="1"/>
</dbReference>
<dbReference type="Pfam" id="PF14484">
    <property type="entry name" value="FISNA"/>
    <property type="match status" value="1"/>
</dbReference>
<dbReference type="InterPro" id="IPR027417">
    <property type="entry name" value="P-loop_NTPase"/>
</dbReference>
<keyword evidence="7" id="KW-0067">ATP-binding</keyword>
<dbReference type="Pfam" id="PF00619">
    <property type="entry name" value="CARD"/>
    <property type="match status" value="1"/>
</dbReference>
<keyword evidence="5" id="KW-0677">Repeat</keyword>
<dbReference type="PROSITE" id="PS50837">
    <property type="entry name" value="NACHT"/>
    <property type="match status" value="1"/>
</dbReference>
<dbReference type="GO" id="GO:0005829">
    <property type="term" value="C:cytosol"/>
    <property type="evidence" value="ECO:0007669"/>
    <property type="project" value="UniProtKB-SubCell"/>
</dbReference>
<dbReference type="GO" id="GO:0006954">
    <property type="term" value="P:inflammatory response"/>
    <property type="evidence" value="ECO:0007669"/>
    <property type="project" value="UniProtKB-KW"/>
</dbReference>
<accession>A0A6I8NZC6</accession>
<dbReference type="OMA" id="DWANEAC"/>
<evidence type="ECO:0000256" key="3">
    <source>
        <dbReference type="ARBA" id="ARBA00022588"/>
    </source>
</evidence>
<dbReference type="SMART" id="SM01288">
    <property type="entry name" value="FISNA"/>
    <property type="match status" value="1"/>
</dbReference>
<dbReference type="KEGG" id="oaa:103169082"/>
<name>A0A6I8NZC6_ORNAN</name>
<dbReference type="GO" id="GO:0050727">
    <property type="term" value="P:regulation of inflammatory response"/>
    <property type="evidence" value="ECO:0000318"/>
    <property type="project" value="GO_Central"/>
</dbReference>
<dbReference type="InterPro" id="IPR011029">
    <property type="entry name" value="DEATH-like_dom_sf"/>
</dbReference>
<dbReference type="SUPFAM" id="SSF52540">
    <property type="entry name" value="P-loop containing nucleoside triphosphate hydrolases"/>
    <property type="match status" value="1"/>
</dbReference>
<feature type="domain" description="NACHT" evidence="11">
    <location>
        <begin position="191"/>
        <end position="395"/>
    </location>
</feature>
<dbReference type="SMART" id="SM00368">
    <property type="entry name" value="LRR_RI"/>
    <property type="match status" value="4"/>
</dbReference>
<dbReference type="Gene3D" id="1.10.533.10">
    <property type="entry name" value="Death Domain, Fas"/>
    <property type="match status" value="1"/>
</dbReference>
<keyword evidence="3" id="KW-0399">Innate immunity</keyword>
<dbReference type="InterPro" id="IPR033516">
    <property type="entry name" value="CARD8/ASC/NALP1_CARD"/>
</dbReference>
<sequence>MEVSLTELHFVDQPSLREQLIQRVTSVDQVLDKLFGSVLSQEQYQLVRAESTNPNKMRTLFSFSPSWTQNCKDLLLKALREIHGPLLKELERSPEMQSPQDGAAIRKRYRARMEEKFSLLRERNARPGESVVLQHIFTQLLCLPEHPQREQKEHELLAVGWDHARTMEEKGQFVEVNALFGPDKIRFRRPKTIVLQGAAGIGKTMLARKIMLDWAKGNFFEDIFQFVFYLNCREMNQLSERSLSDLISVHLGDPRASFDEIMSQPEKLLFIVDGFDELKWSFEEQEYDLCYDWSEKRPVPILMSSLLRKILLPEAYLLITSRLTSLEALNNLLQHPYHVEILGFSEADRKEYFCRYFGDENQAMQAFDLVKDNETLFTMCFVPLVCWIVCTCLKQQLKCGKDLTQTSRTTTDLYVNYLAALFPATQDRPSQDPPILRRLCHLAAEGVWTQKILFDGDDLRKHGLDMSDVSPFLQLSIFQKDIDCENSYSFIHLSFQEFFAAMFYALGAEEEAMDDSITDIGDVKKLLEENEKSQWKGFLTLTVRFLFGLLNEARVKDLEKKFNCKISQEIKKELLQWSKGHCEILDLETLFDCLYEIQEKEFIRTVMNRFQRIHLEIDTRMKLLVSSFCIKHCQTLQSIRIGGGDLGMTYFGEAGCPRVKQAWKDLFSGLRTNQDLTELTFSKLFIESGMETLCEELRHPQWKIRTIRLDSCDLTAADCQGLSSAFASNQSLKYLDLIFDDPENTGVKWLFEALRHTDCSLEALGLQRCHLTVASCKDLSSALASNQKLKRLYLTNCDLNARAVKSLCEGLRHPNCSLEILGLQSCGLRDACYEDLSSILTGNKKLTRLDLFGNLLSESVKQRLQNDSKHANFNYERKRF</sequence>
<dbReference type="InterPro" id="IPR001315">
    <property type="entry name" value="CARD"/>
</dbReference>
<dbReference type="GO" id="GO:0005737">
    <property type="term" value="C:cytoplasm"/>
    <property type="evidence" value="ECO:0000318"/>
    <property type="project" value="GO_Central"/>
</dbReference>
<reference evidence="12" key="3">
    <citation type="submission" date="2025-09" db="UniProtKB">
        <authorList>
            <consortium name="Ensembl"/>
        </authorList>
    </citation>
    <scope>IDENTIFICATION</scope>
    <source>
        <strain evidence="12">Glennie</strain>
    </source>
</reference>
<reference evidence="12 13" key="1">
    <citation type="journal article" date="2008" name="Nature">
        <title>Genome analysis of the platypus reveals unique signatures of evolution.</title>
        <authorList>
            <person name="Warren W.C."/>
            <person name="Hillier L.W."/>
            <person name="Marshall Graves J.A."/>
            <person name="Birney E."/>
            <person name="Ponting C.P."/>
            <person name="Grutzner F."/>
            <person name="Belov K."/>
            <person name="Miller W."/>
            <person name="Clarke L."/>
            <person name="Chinwalla A.T."/>
            <person name="Yang S.P."/>
            <person name="Heger A."/>
            <person name="Locke D.P."/>
            <person name="Miethke P."/>
            <person name="Waters P.D."/>
            <person name="Veyrunes F."/>
            <person name="Fulton L."/>
            <person name="Fulton B."/>
            <person name="Graves T."/>
            <person name="Wallis J."/>
            <person name="Puente X.S."/>
            <person name="Lopez-Otin C."/>
            <person name="Ordonez G.R."/>
            <person name="Eichler E.E."/>
            <person name="Chen L."/>
            <person name="Cheng Z."/>
            <person name="Deakin J.E."/>
            <person name="Alsop A."/>
            <person name="Thompson K."/>
            <person name="Kirby P."/>
            <person name="Papenfuss A.T."/>
            <person name="Wakefield M.J."/>
            <person name="Olender T."/>
            <person name="Lancet D."/>
            <person name="Huttley G.A."/>
            <person name="Smit A.F."/>
            <person name="Pask A."/>
            <person name="Temple-Smith P."/>
            <person name="Batzer M.A."/>
            <person name="Walker J.A."/>
            <person name="Konkel M.K."/>
            <person name="Harris R.S."/>
            <person name="Whittington C.M."/>
            <person name="Wong E.S."/>
            <person name="Gemmell N.J."/>
            <person name="Buschiazzo E."/>
            <person name="Vargas Jentzsch I.M."/>
            <person name="Merkel A."/>
            <person name="Schmitz J."/>
            <person name="Zemann A."/>
            <person name="Churakov G."/>
            <person name="Kriegs J.O."/>
            <person name="Brosius J."/>
            <person name="Murchison E.P."/>
            <person name="Sachidanandam R."/>
            <person name="Smith C."/>
            <person name="Hannon G.J."/>
            <person name="Tsend-Ayush E."/>
            <person name="McMillan D."/>
            <person name="Attenborough R."/>
            <person name="Rens W."/>
            <person name="Ferguson-Smith M."/>
            <person name="Lefevre C.M."/>
            <person name="Sharp J.A."/>
            <person name="Nicholas K.R."/>
            <person name="Ray D.A."/>
            <person name="Kube M."/>
            <person name="Reinhardt R."/>
            <person name="Pringle T.H."/>
            <person name="Taylor J."/>
            <person name="Jones R.C."/>
            <person name="Nixon B."/>
            <person name="Dacheux J.L."/>
            <person name="Niwa H."/>
            <person name="Sekita Y."/>
            <person name="Huang X."/>
            <person name="Stark A."/>
            <person name="Kheradpour P."/>
            <person name="Kellis M."/>
            <person name="Flicek P."/>
            <person name="Chen Y."/>
            <person name="Webber C."/>
            <person name="Hardison R."/>
            <person name="Nelson J."/>
            <person name="Hallsworth-Pepin K."/>
            <person name="Delehaunty K."/>
            <person name="Markovic C."/>
            <person name="Minx P."/>
            <person name="Feng Y."/>
            <person name="Kremitzki C."/>
            <person name="Mitreva M."/>
            <person name="Glasscock J."/>
            <person name="Wylie T."/>
            <person name="Wohldmann P."/>
            <person name="Thiru P."/>
            <person name="Nhan M.N."/>
            <person name="Pohl C.S."/>
            <person name="Smith S.M."/>
            <person name="Hou S."/>
            <person name="Nefedov M."/>
            <person name="de Jong P.J."/>
            <person name="Renfree M.B."/>
            <person name="Mardis E.R."/>
            <person name="Wilson R.K."/>
        </authorList>
    </citation>
    <scope>NUCLEOTIDE SEQUENCE [LARGE SCALE GENOMIC DNA]</scope>
    <source>
        <strain evidence="12 13">Glennie</strain>
    </source>
</reference>
<dbReference type="GO" id="GO:0005524">
    <property type="term" value="F:ATP binding"/>
    <property type="evidence" value="ECO:0007669"/>
    <property type="project" value="UniProtKB-KW"/>
</dbReference>
<gene>
    <name evidence="12" type="primary">LOC103169082</name>
</gene>
<dbReference type="InterPro" id="IPR041267">
    <property type="entry name" value="NLRP_HD2"/>
</dbReference>
<dbReference type="GeneTree" id="ENSGT00940000162005"/>
<keyword evidence="4" id="KW-0433">Leucine-rich repeat</keyword>
<dbReference type="Gene3D" id="3.80.10.10">
    <property type="entry name" value="Ribonuclease Inhibitor"/>
    <property type="match status" value="1"/>
</dbReference>
<keyword evidence="2" id="KW-0963">Cytoplasm</keyword>
<dbReference type="GO" id="GO:0045087">
    <property type="term" value="P:innate immune response"/>
    <property type="evidence" value="ECO:0007669"/>
    <property type="project" value="UniProtKB-KW"/>
</dbReference>
<dbReference type="Proteomes" id="UP000002279">
    <property type="component" value="Chromosome 1"/>
</dbReference>
<dbReference type="FunFam" id="1.10.533.10:FF:000013">
    <property type="entry name" value="Apoptosis-associated speck-like protein containing a CARD"/>
    <property type="match status" value="1"/>
</dbReference>
<dbReference type="PANTHER" id="PTHR45690">
    <property type="entry name" value="NACHT, LRR AND PYD DOMAINS-CONTAINING PROTEIN 12"/>
    <property type="match status" value="1"/>
</dbReference>
<dbReference type="PROSITE" id="PS50209">
    <property type="entry name" value="CARD"/>
    <property type="match status" value="1"/>
</dbReference>
<dbReference type="Ensembl" id="ENSOANT00000048130.1">
    <property type="protein sequence ID" value="ENSOANP00000046141.1"/>
    <property type="gene ID" value="ENSOANG00000036784.1"/>
</dbReference>
<keyword evidence="9" id="KW-0395">Inflammatory response</keyword>
<dbReference type="RefSeq" id="XP_028932052.1">
    <property type="nucleotide sequence ID" value="XM_029076219.1"/>
</dbReference>
<dbReference type="InterPro" id="IPR029495">
    <property type="entry name" value="NACHT-assoc"/>
</dbReference>
<dbReference type="InterPro" id="IPR050637">
    <property type="entry name" value="NLRP_innate_immun_reg"/>
</dbReference>